<organism evidence="4 5">
    <name type="scientific">Actinocorallia libanotica</name>
    <dbReference type="NCBI Taxonomy" id="46162"/>
    <lineage>
        <taxon>Bacteria</taxon>
        <taxon>Bacillati</taxon>
        <taxon>Actinomycetota</taxon>
        <taxon>Actinomycetes</taxon>
        <taxon>Streptosporangiales</taxon>
        <taxon>Thermomonosporaceae</taxon>
        <taxon>Actinocorallia</taxon>
    </lineage>
</organism>
<feature type="transmembrane region" description="Helical" evidence="2">
    <location>
        <begin position="30"/>
        <end position="51"/>
    </location>
</feature>
<keyword evidence="2" id="KW-0472">Membrane</keyword>
<evidence type="ECO:0000313" key="5">
    <source>
        <dbReference type="Proteomes" id="UP001500665"/>
    </source>
</evidence>
<accession>A0ABN1QPV1</accession>
<name>A0ABN1QPV1_9ACTN</name>
<dbReference type="EMBL" id="BAAAHH010000005">
    <property type="protein sequence ID" value="GAA0945827.1"/>
    <property type="molecule type" value="Genomic_DNA"/>
</dbReference>
<dbReference type="Pfam" id="PF20177">
    <property type="entry name" value="DUF6542"/>
    <property type="match status" value="1"/>
</dbReference>
<feature type="transmembrane region" description="Helical" evidence="2">
    <location>
        <begin position="126"/>
        <end position="145"/>
    </location>
</feature>
<keyword evidence="5" id="KW-1185">Reference proteome</keyword>
<dbReference type="RefSeq" id="WP_344239103.1">
    <property type="nucleotide sequence ID" value="NZ_BAAAHH010000005.1"/>
</dbReference>
<evidence type="ECO:0000313" key="4">
    <source>
        <dbReference type="EMBL" id="GAA0945827.1"/>
    </source>
</evidence>
<keyword evidence="2" id="KW-1133">Transmembrane helix</keyword>
<dbReference type="Proteomes" id="UP001500665">
    <property type="component" value="Unassembled WGS sequence"/>
</dbReference>
<reference evidence="4 5" key="1">
    <citation type="journal article" date="2019" name="Int. J. Syst. Evol. Microbiol.">
        <title>The Global Catalogue of Microorganisms (GCM) 10K type strain sequencing project: providing services to taxonomists for standard genome sequencing and annotation.</title>
        <authorList>
            <consortium name="The Broad Institute Genomics Platform"/>
            <consortium name="The Broad Institute Genome Sequencing Center for Infectious Disease"/>
            <person name="Wu L."/>
            <person name="Ma J."/>
        </authorList>
    </citation>
    <scope>NUCLEOTIDE SEQUENCE [LARGE SCALE GENOMIC DNA]</scope>
    <source>
        <strain evidence="4 5">JCM 10696</strain>
    </source>
</reference>
<comment type="caution">
    <text evidence="4">The sequence shown here is derived from an EMBL/GenBank/DDBJ whole genome shotgun (WGS) entry which is preliminary data.</text>
</comment>
<proteinExistence type="predicted"/>
<keyword evidence="2" id="KW-0812">Transmembrane</keyword>
<feature type="region of interest" description="Disordered" evidence="1">
    <location>
        <begin position="1"/>
        <end position="31"/>
    </location>
</feature>
<feature type="compositionally biased region" description="Basic residues" evidence="1">
    <location>
        <begin position="20"/>
        <end position="29"/>
    </location>
</feature>
<protein>
    <recommendedName>
        <fullName evidence="3">DUF6542 domain-containing protein</fullName>
    </recommendedName>
</protein>
<feature type="compositionally biased region" description="Basic and acidic residues" evidence="1">
    <location>
        <begin position="1"/>
        <end position="19"/>
    </location>
</feature>
<gene>
    <name evidence="4" type="ORF">GCM10009550_19900</name>
</gene>
<evidence type="ECO:0000259" key="3">
    <source>
        <dbReference type="Pfam" id="PF20177"/>
    </source>
</evidence>
<dbReference type="InterPro" id="IPR046672">
    <property type="entry name" value="DUF6542"/>
</dbReference>
<evidence type="ECO:0000256" key="1">
    <source>
        <dbReference type="SAM" id="MobiDB-lite"/>
    </source>
</evidence>
<feature type="transmembrane region" description="Helical" evidence="2">
    <location>
        <begin position="57"/>
        <end position="76"/>
    </location>
</feature>
<sequence>MTTHTGERKAARTEEDVQRRRQKGRRQKRSAPALSLTARGGITAVFVLSLVGALLDFSFVPGLVFVAACVLAALFTKPADLPTLVVAPPMVYFLATLTAELAAALGGGSVWRSLFIAVPLELGARAPWLLAGTAAAFAIAWRRGLPEVWREISLKASGFRLTQERQTEEDPVRWDD</sequence>
<feature type="domain" description="DUF6542" evidence="3">
    <location>
        <begin position="36"/>
        <end position="145"/>
    </location>
</feature>
<evidence type="ECO:0000256" key="2">
    <source>
        <dbReference type="SAM" id="Phobius"/>
    </source>
</evidence>
<feature type="transmembrane region" description="Helical" evidence="2">
    <location>
        <begin position="83"/>
        <end position="106"/>
    </location>
</feature>